<gene>
    <name evidence="10" type="ORF">CACET_c18140</name>
</gene>
<organism evidence="10 11">
    <name type="scientific">Clostridium aceticum</name>
    <dbReference type="NCBI Taxonomy" id="84022"/>
    <lineage>
        <taxon>Bacteria</taxon>
        <taxon>Bacillati</taxon>
        <taxon>Bacillota</taxon>
        <taxon>Clostridia</taxon>
        <taxon>Eubacteriales</taxon>
        <taxon>Clostridiaceae</taxon>
        <taxon>Clostridium</taxon>
    </lineage>
</organism>
<dbReference type="InterPro" id="IPR051552">
    <property type="entry name" value="HptR"/>
</dbReference>
<evidence type="ECO:0000256" key="9">
    <source>
        <dbReference type="ARBA" id="ARBA00024867"/>
    </source>
</evidence>
<keyword evidence="4" id="KW-0597">Phosphoprotein</keyword>
<dbReference type="InterPro" id="IPR009057">
    <property type="entry name" value="Homeodomain-like_sf"/>
</dbReference>
<evidence type="ECO:0000256" key="7">
    <source>
        <dbReference type="ARBA" id="ARBA00023125"/>
    </source>
</evidence>
<dbReference type="InterPro" id="IPR018060">
    <property type="entry name" value="HTH_AraC"/>
</dbReference>
<dbReference type="PATRIC" id="fig|84022.5.peg.3271"/>
<comment type="function">
    <text evidence="9">May play the central regulatory role in sporulation. It may be an element of the effector pathway responsible for the activation of sporulation genes in response to nutritional stress. Spo0A may act in concert with spo0H (a sigma factor) to control the expression of some genes that are critical to the sporulation process.</text>
</comment>
<reference evidence="10 11" key="1">
    <citation type="submission" date="2014-10" db="EMBL/GenBank/DDBJ databases">
        <title>Genome sequence of Clostridium aceticum DSM 1496.</title>
        <authorList>
            <person name="Poehlein A."/>
            <person name="Schiel-Bengelsdorf B."/>
            <person name="Gottschalk G."/>
            <person name="Duerre P."/>
            <person name="Daniel R."/>
        </authorList>
    </citation>
    <scope>NUCLEOTIDE SEQUENCE [LARGE SCALE GENOMIC DNA]</scope>
    <source>
        <strain evidence="10 11">DSM 1496</strain>
    </source>
</reference>
<evidence type="ECO:0000256" key="3">
    <source>
        <dbReference type="ARBA" id="ARBA00022490"/>
    </source>
</evidence>
<proteinExistence type="predicted"/>
<evidence type="ECO:0000256" key="6">
    <source>
        <dbReference type="ARBA" id="ARBA00023015"/>
    </source>
</evidence>
<sequence>MFKVLIADDEPKIRKGLKQWMDESSYQFEVVGEAKNGREALELTIKTSPEVFLVDINMPLLNGFDFINQLKKISPNSIIVIITGYDDFQYAHRAIKLQVFDYLLKPVSKSDFDHLLKKIVEKFQPIGKESMEDENTQYSCIVRGVKEYIDDHYSDSQLELSYIADLFNINKSYISKRMKQELGRSFVEYLTEVRLDKAKEILESGDSRLTIYHVSIKVGYTSQHYFSRMFKKAYGIAPLEYRNKFNVF</sequence>
<keyword evidence="5" id="KW-0902">Two-component regulatory system</keyword>
<dbReference type="SUPFAM" id="SSF52172">
    <property type="entry name" value="CheY-like"/>
    <property type="match status" value="1"/>
</dbReference>
<evidence type="ECO:0000256" key="2">
    <source>
        <dbReference type="ARBA" id="ARBA00018672"/>
    </source>
</evidence>
<dbReference type="SMART" id="SM00448">
    <property type="entry name" value="REC"/>
    <property type="match status" value="1"/>
</dbReference>
<protein>
    <recommendedName>
        <fullName evidence="2">Stage 0 sporulation protein A homolog</fullName>
    </recommendedName>
</protein>
<dbReference type="Pfam" id="PF12833">
    <property type="entry name" value="HTH_18"/>
    <property type="match status" value="1"/>
</dbReference>
<evidence type="ECO:0000313" key="11">
    <source>
        <dbReference type="Proteomes" id="UP000035704"/>
    </source>
</evidence>
<evidence type="ECO:0000256" key="8">
    <source>
        <dbReference type="ARBA" id="ARBA00023163"/>
    </source>
</evidence>
<dbReference type="InterPro" id="IPR020449">
    <property type="entry name" value="Tscrpt_reg_AraC-type_HTH"/>
</dbReference>
<accession>A0A0D8IDQ1</accession>
<dbReference type="InterPro" id="IPR011006">
    <property type="entry name" value="CheY-like_superfamily"/>
</dbReference>
<name>A0A0D8IDQ1_9CLOT</name>
<dbReference type="InterPro" id="IPR001789">
    <property type="entry name" value="Sig_transdc_resp-reg_receiver"/>
</dbReference>
<dbReference type="KEGG" id="cace:CACET_c18140"/>
<dbReference type="GO" id="GO:0000160">
    <property type="term" value="P:phosphorelay signal transduction system"/>
    <property type="evidence" value="ECO:0007669"/>
    <property type="project" value="UniProtKB-KW"/>
</dbReference>
<dbReference type="PANTHER" id="PTHR42713">
    <property type="entry name" value="HISTIDINE KINASE-RELATED"/>
    <property type="match status" value="1"/>
</dbReference>
<dbReference type="GO" id="GO:0003700">
    <property type="term" value="F:DNA-binding transcription factor activity"/>
    <property type="evidence" value="ECO:0007669"/>
    <property type="project" value="InterPro"/>
</dbReference>
<dbReference type="Gene3D" id="3.40.50.2300">
    <property type="match status" value="1"/>
</dbReference>
<dbReference type="Gene3D" id="1.10.10.60">
    <property type="entry name" value="Homeodomain-like"/>
    <property type="match status" value="2"/>
</dbReference>
<keyword evidence="6" id="KW-0805">Transcription regulation</keyword>
<keyword evidence="7" id="KW-0238">DNA-binding</keyword>
<dbReference type="STRING" id="84022.CACET_c18140"/>
<dbReference type="SUPFAM" id="SSF46689">
    <property type="entry name" value="Homeodomain-like"/>
    <property type="match status" value="1"/>
</dbReference>
<dbReference type="PRINTS" id="PR00032">
    <property type="entry name" value="HTHARAC"/>
</dbReference>
<dbReference type="GO" id="GO:0005737">
    <property type="term" value="C:cytoplasm"/>
    <property type="evidence" value="ECO:0007669"/>
    <property type="project" value="UniProtKB-SubCell"/>
</dbReference>
<dbReference type="EMBL" id="CP009687">
    <property type="protein sequence ID" value="AKL95262.1"/>
    <property type="molecule type" value="Genomic_DNA"/>
</dbReference>
<dbReference type="AlphaFoldDB" id="A0A0D8IDQ1"/>
<comment type="subcellular location">
    <subcellularLocation>
        <location evidence="1">Cytoplasm</location>
    </subcellularLocation>
</comment>
<dbReference type="RefSeq" id="WP_044823963.1">
    <property type="nucleotide sequence ID" value="NZ_CP009687.1"/>
</dbReference>
<dbReference type="PANTHER" id="PTHR42713:SF3">
    <property type="entry name" value="TRANSCRIPTIONAL REGULATORY PROTEIN HPTR"/>
    <property type="match status" value="1"/>
</dbReference>
<keyword evidence="11" id="KW-1185">Reference proteome</keyword>
<keyword evidence="8" id="KW-0804">Transcription</keyword>
<dbReference type="Proteomes" id="UP000035704">
    <property type="component" value="Chromosome"/>
</dbReference>
<keyword evidence="3" id="KW-0963">Cytoplasm</keyword>
<dbReference type="SMART" id="SM00342">
    <property type="entry name" value="HTH_ARAC"/>
    <property type="match status" value="1"/>
</dbReference>
<dbReference type="PROSITE" id="PS50110">
    <property type="entry name" value="RESPONSE_REGULATORY"/>
    <property type="match status" value="1"/>
</dbReference>
<evidence type="ECO:0000256" key="5">
    <source>
        <dbReference type="ARBA" id="ARBA00023012"/>
    </source>
</evidence>
<evidence type="ECO:0000256" key="1">
    <source>
        <dbReference type="ARBA" id="ARBA00004496"/>
    </source>
</evidence>
<dbReference type="OrthoDB" id="1769137at2"/>
<evidence type="ECO:0000256" key="4">
    <source>
        <dbReference type="ARBA" id="ARBA00022553"/>
    </source>
</evidence>
<dbReference type="CDD" id="cd17536">
    <property type="entry name" value="REC_YesN-like"/>
    <property type="match status" value="1"/>
</dbReference>
<dbReference type="Pfam" id="PF00072">
    <property type="entry name" value="Response_reg"/>
    <property type="match status" value="1"/>
</dbReference>
<evidence type="ECO:0000313" key="10">
    <source>
        <dbReference type="EMBL" id="AKL95262.1"/>
    </source>
</evidence>
<dbReference type="GO" id="GO:0043565">
    <property type="term" value="F:sequence-specific DNA binding"/>
    <property type="evidence" value="ECO:0007669"/>
    <property type="project" value="InterPro"/>
</dbReference>
<dbReference type="PROSITE" id="PS01124">
    <property type="entry name" value="HTH_ARAC_FAMILY_2"/>
    <property type="match status" value="1"/>
</dbReference>